<keyword evidence="1" id="KW-0732">Signal</keyword>
<dbReference type="RefSeq" id="WP_157021154.1">
    <property type="nucleotide sequence ID" value="NZ_WQLV01000001.1"/>
</dbReference>
<dbReference type="EMBL" id="WQLV01000001">
    <property type="protein sequence ID" value="MVO14884.1"/>
    <property type="molecule type" value="Genomic_DNA"/>
</dbReference>
<organism evidence="2 3">
    <name type="scientific">Parasedimentitalea huanghaiensis</name>
    <dbReference type="NCBI Taxonomy" id="2682100"/>
    <lineage>
        <taxon>Bacteria</taxon>
        <taxon>Pseudomonadati</taxon>
        <taxon>Pseudomonadota</taxon>
        <taxon>Alphaproteobacteria</taxon>
        <taxon>Rhodobacterales</taxon>
        <taxon>Paracoccaceae</taxon>
        <taxon>Parasedimentitalea</taxon>
    </lineage>
</organism>
<gene>
    <name evidence="2" type="ORF">GO984_03595</name>
</gene>
<proteinExistence type="predicted"/>
<name>A0A6L6WB29_9RHOB</name>
<dbReference type="Proteomes" id="UP000478892">
    <property type="component" value="Unassembled WGS sequence"/>
</dbReference>
<accession>A0A6L6WB29</accession>
<dbReference type="AlphaFoldDB" id="A0A6L6WB29"/>
<evidence type="ECO:0000313" key="2">
    <source>
        <dbReference type="EMBL" id="MVO14884.1"/>
    </source>
</evidence>
<evidence type="ECO:0000313" key="3">
    <source>
        <dbReference type="Proteomes" id="UP000478892"/>
    </source>
</evidence>
<evidence type="ECO:0000256" key="1">
    <source>
        <dbReference type="SAM" id="SignalP"/>
    </source>
</evidence>
<keyword evidence="3" id="KW-1185">Reference proteome</keyword>
<protein>
    <submittedName>
        <fullName evidence="2">Uncharacterized protein</fullName>
    </submittedName>
</protein>
<feature type="chain" id="PRO_5026649000" evidence="1">
    <location>
        <begin position="20"/>
        <end position="140"/>
    </location>
</feature>
<reference evidence="2 3" key="1">
    <citation type="submission" date="2019-12" db="EMBL/GenBank/DDBJ databases">
        <authorList>
            <person name="Zhang Y.-J."/>
        </authorList>
    </citation>
    <scope>NUCLEOTIDE SEQUENCE [LARGE SCALE GENOMIC DNA]</scope>
    <source>
        <strain evidence="2 3">CY05</strain>
    </source>
</reference>
<sequence length="140" mass="15305">MNCLSLAAAFVIAATPVLSDVVSYDCALKGWENKGWIPERVLFSVEAEKGNARVYDGLVEHAKGRPIAADIKSLKSGKYRLNWKLNLPSDGAGDIRVNYTATIDPSSLTFNLRAKFPMVNASNNPRGDGRCQIMKGKTLF</sequence>
<comment type="caution">
    <text evidence="2">The sequence shown here is derived from an EMBL/GenBank/DDBJ whole genome shotgun (WGS) entry which is preliminary data.</text>
</comment>
<feature type="signal peptide" evidence="1">
    <location>
        <begin position="1"/>
        <end position="19"/>
    </location>
</feature>